<evidence type="ECO:0000256" key="9">
    <source>
        <dbReference type="ARBA" id="ARBA00023136"/>
    </source>
</evidence>
<keyword evidence="28" id="KW-1185">Reference proteome</keyword>
<accession>A0A8C4NAN4</accession>
<evidence type="ECO:0000256" key="3">
    <source>
        <dbReference type="ARBA" id="ARBA00012976"/>
    </source>
</evidence>
<dbReference type="PANTHER" id="PTHR20963">
    <property type="entry name" value="MULTIPLE INOSITOL POLYPHOSPHATE PHOSPHATASE-RELATED"/>
    <property type="match status" value="1"/>
</dbReference>
<evidence type="ECO:0000256" key="20">
    <source>
        <dbReference type="ARBA" id="ARBA00043757"/>
    </source>
</evidence>
<comment type="catalytic activity">
    <reaction evidence="22">
        <text>1D-myo-inositol 2,3-bisphosphate + H2O = 1D-myo-inositol 2-phosphate + phosphate</text>
        <dbReference type="Rhea" id="RHEA:77139"/>
        <dbReference type="ChEBI" id="CHEBI:15377"/>
        <dbReference type="ChEBI" id="CHEBI:43474"/>
        <dbReference type="ChEBI" id="CHEBI:84142"/>
        <dbReference type="ChEBI" id="CHEBI:195538"/>
    </reaction>
    <physiologicalReaction direction="left-to-right" evidence="22">
        <dbReference type="Rhea" id="RHEA:77140"/>
    </physiologicalReaction>
</comment>
<comment type="catalytic activity">
    <reaction evidence="19">
        <text>1D-myo-inositol 1,2,6-trisphosphate + H2O = 1D-myo-inositol 1,2-bisphosphate + phosphate</text>
        <dbReference type="Rhea" id="RHEA:77131"/>
        <dbReference type="ChEBI" id="CHEBI:15377"/>
        <dbReference type="ChEBI" id="CHEBI:43474"/>
        <dbReference type="ChEBI" id="CHEBI:195537"/>
        <dbReference type="ChEBI" id="CHEBI:195539"/>
        <dbReference type="EC" id="3.1.3.62"/>
    </reaction>
    <physiologicalReaction direction="left-to-right" evidence="19">
        <dbReference type="Rhea" id="RHEA:77132"/>
    </physiologicalReaction>
</comment>
<evidence type="ECO:0000313" key="27">
    <source>
        <dbReference type="Ensembl" id="ENSEBUP00000003286.1"/>
    </source>
</evidence>
<comment type="catalytic activity">
    <reaction evidence="17">
        <text>1D-myo-inositol 1,2,3,6-tetrakisphosphate + H2O = 1D-myo-inositol 1,2,3-trisphosphate + phosphate</text>
        <dbReference type="Rhea" id="RHEA:77123"/>
        <dbReference type="ChEBI" id="CHEBI:15377"/>
        <dbReference type="ChEBI" id="CHEBI:43474"/>
        <dbReference type="ChEBI" id="CHEBI:195534"/>
        <dbReference type="ChEBI" id="CHEBI:195536"/>
    </reaction>
    <physiologicalReaction direction="left-to-right" evidence="17">
        <dbReference type="Rhea" id="RHEA:77124"/>
    </physiologicalReaction>
</comment>
<proteinExistence type="inferred from homology"/>
<dbReference type="OMA" id="ANSPWFA"/>
<evidence type="ECO:0000256" key="8">
    <source>
        <dbReference type="ARBA" id="ARBA00022801"/>
    </source>
</evidence>
<dbReference type="Pfam" id="PF00328">
    <property type="entry name" value="His_Phos_2"/>
    <property type="match status" value="1"/>
</dbReference>
<evidence type="ECO:0000256" key="12">
    <source>
        <dbReference type="ARBA" id="ARBA00043668"/>
    </source>
</evidence>
<comment type="catalytic activity">
    <reaction evidence="21">
        <text>1D-myo-inositol 1,3,4,5,6-pentakisphosphate + H2O = 1D-myo-inositol 1,4,5,6-tetrakisphosphate + phosphate</text>
        <dbReference type="Rhea" id="RHEA:77143"/>
        <dbReference type="ChEBI" id="CHEBI:15377"/>
        <dbReference type="ChEBI" id="CHEBI:43474"/>
        <dbReference type="ChEBI" id="CHEBI:57627"/>
        <dbReference type="ChEBI" id="CHEBI:57733"/>
    </reaction>
    <physiologicalReaction direction="left-to-right" evidence="21">
        <dbReference type="Rhea" id="RHEA:77144"/>
    </physiologicalReaction>
</comment>
<dbReference type="InterPro" id="IPR029033">
    <property type="entry name" value="His_PPase_superfam"/>
</dbReference>
<feature type="disulfide bond" evidence="25">
    <location>
        <begin position="251"/>
        <end position="265"/>
    </location>
</feature>
<keyword evidence="10" id="KW-0325">Glycoprotein</keyword>
<protein>
    <recommendedName>
        <fullName evidence="5">Multiple inositol polyphosphate phosphatase 1</fullName>
        <ecNumber evidence="4">3.1.3.62</ecNumber>
        <ecNumber evidence="3">3.1.3.80</ecNumber>
    </recommendedName>
    <alternativeName>
        <fullName evidence="11">2,3-bisphosphoglycerate 3-phosphatase</fullName>
    </alternativeName>
</protein>
<dbReference type="GO" id="GO:0034417">
    <property type="term" value="F:bisphosphoglycerate 3-phosphatase activity"/>
    <property type="evidence" value="ECO:0007669"/>
    <property type="project" value="UniProtKB-EC"/>
</dbReference>
<keyword evidence="25" id="KW-1015">Disulfide bond</keyword>
<comment type="catalytic activity">
    <reaction evidence="14">
        <text>1D-myo-inositol 1,2-bisphosphate + H2O = 1D-myo-inositol 2-phosphate + phosphate</text>
        <dbReference type="Rhea" id="RHEA:77135"/>
        <dbReference type="ChEBI" id="CHEBI:15377"/>
        <dbReference type="ChEBI" id="CHEBI:43474"/>
        <dbReference type="ChEBI" id="CHEBI:84142"/>
        <dbReference type="ChEBI" id="CHEBI:195539"/>
        <dbReference type="EC" id="3.1.3.62"/>
    </reaction>
    <physiologicalReaction direction="left-to-right" evidence="14">
        <dbReference type="Rhea" id="RHEA:77136"/>
    </physiologicalReaction>
</comment>
<evidence type="ECO:0000256" key="26">
    <source>
        <dbReference type="SAM" id="SignalP"/>
    </source>
</evidence>
<dbReference type="GO" id="GO:0052745">
    <property type="term" value="F:inositol phosphate phosphatase activity"/>
    <property type="evidence" value="ECO:0007669"/>
    <property type="project" value="TreeGrafter"/>
</dbReference>
<dbReference type="PANTHER" id="PTHR20963:SF8">
    <property type="entry name" value="MULTIPLE INOSITOL POLYPHOSPHATE PHOSPHATASE 1"/>
    <property type="match status" value="1"/>
</dbReference>
<dbReference type="Proteomes" id="UP000694388">
    <property type="component" value="Unplaced"/>
</dbReference>
<organism evidence="27 28">
    <name type="scientific">Eptatretus burgeri</name>
    <name type="common">Inshore hagfish</name>
    <dbReference type="NCBI Taxonomy" id="7764"/>
    <lineage>
        <taxon>Eukaryota</taxon>
        <taxon>Metazoa</taxon>
        <taxon>Chordata</taxon>
        <taxon>Craniata</taxon>
        <taxon>Vertebrata</taxon>
        <taxon>Cyclostomata</taxon>
        <taxon>Myxini</taxon>
        <taxon>Myxiniformes</taxon>
        <taxon>Myxinidae</taxon>
        <taxon>Eptatretinae</taxon>
        <taxon>Eptatretus</taxon>
    </lineage>
</organism>
<feature type="chain" id="PRO_5034908510" description="Multiple inositol polyphosphate phosphatase 1" evidence="26">
    <location>
        <begin position="35"/>
        <end position="449"/>
    </location>
</feature>
<comment type="catalytic activity">
    <reaction evidence="12">
        <text>1D-myo-inositol 1,2,5,6-tetrakisphosphate + H2O = 1D-myo-inositol 1,2,6-trisphosphate + phosphate</text>
        <dbReference type="Rhea" id="RHEA:77119"/>
        <dbReference type="ChEBI" id="CHEBI:15377"/>
        <dbReference type="ChEBI" id="CHEBI:43474"/>
        <dbReference type="ChEBI" id="CHEBI:195535"/>
        <dbReference type="ChEBI" id="CHEBI:195537"/>
        <dbReference type="EC" id="3.1.3.62"/>
    </reaction>
    <physiologicalReaction direction="left-to-right" evidence="12">
        <dbReference type="Rhea" id="RHEA:77120"/>
    </physiologicalReaction>
</comment>
<feature type="disulfide bond" evidence="25">
    <location>
        <begin position="408"/>
        <end position="414"/>
    </location>
</feature>
<dbReference type="EC" id="3.1.3.62" evidence="4"/>
<dbReference type="InterPro" id="IPR000560">
    <property type="entry name" value="His_Pase_clade-2"/>
</dbReference>
<evidence type="ECO:0000256" key="21">
    <source>
        <dbReference type="ARBA" id="ARBA00043762"/>
    </source>
</evidence>
<comment type="catalytic activity">
    <reaction evidence="20">
        <text>1D-myo-inositol 1,2,3,5,6-pentakisphosphate + H2O = 1D-myo-inositol 1,2,3,6-tetrakisphosphate + phosphate</text>
        <dbReference type="Rhea" id="RHEA:77111"/>
        <dbReference type="ChEBI" id="CHEBI:15377"/>
        <dbReference type="ChEBI" id="CHEBI:43474"/>
        <dbReference type="ChEBI" id="CHEBI:58747"/>
        <dbReference type="ChEBI" id="CHEBI:195534"/>
    </reaction>
    <physiologicalReaction direction="left-to-right" evidence="20">
        <dbReference type="Rhea" id="RHEA:77112"/>
    </physiologicalReaction>
</comment>
<evidence type="ECO:0000256" key="25">
    <source>
        <dbReference type="PIRSR" id="PIRSR000894-2"/>
    </source>
</evidence>
<dbReference type="GO" id="GO:0003993">
    <property type="term" value="F:acid phosphatase activity"/>
    <property type="evidence" value="ECO:0007669"/>
    <property type="project" value="TreeGrafter"/>
</dbReference>
<evidence type="ECO:0000256" key="23">
    <source>
        <dbReference type="ARBA" id="ARBA00043829"/>
    </source>
</evidence>
<evidence type="ECO:0000256" key="19">
    <source>
        <dbReference type="ARBA" id="ARBA00043747"/>
    </source>
</evidence>
<keyword evidence="7 26" id="KW-0732">Signal</keyword>
<dbReference type="EC" id="3.1.3.80" evidence="3"/>
<keyword evidence="6" id="KW-1003">Cell membrane</keyword>
<comment type="catalytic activity">
    <reaction evidence="13">
        <text>1D-myo-inositol 1,2,4,5,6-pentakisphosphate + H2O = 1D-myo-inositol 1,2,5,6-tetrakisphosphate + phosphate</text>
        <dbReference type="Rhea" id="RHEA:77115"/>
        <dbReference type="ChEBI" id="CHEBI:15377"/>
        <dbReference type="ChEBI" id="CHEBI:43474"/>
        <dbReference type="ChEBI" id="CHEBI:57798"/>
        <dbReference type="ChEBI" id="CHEBI:195535"/>
        <dbReference type="EC" id="3.1.3.62"/>
    </reaction>
    <physiologicalReaction direction="left-to-right" evidence="13">
        <dbReference type="Rhea" id="RHEA:77116"/>
    </physiologicalReaction>
</comment>
<comment type="catalytic activity">
    <reaction evidence="16">
        <text>1D-myo-inositol 1,2,3-trisphosphate + H2O = 1D-myo-inositol 2,3-bisphosphate + phosphate</text>
        <dbReference type="Rhea" id="RHEA:77127"/>
        <dbReference type="ChEBI" id="CHEBI:15377"/>
        <dbReference type="ChEBI" id="CHEBI:43474"/>
        <dbReference type="ChEBI" id="CHEBI:195536"/>
        <dbReference type="ChEBI" id="CHEBI:195538"/>
    </reaction>
    <physiologicalReaction direction="left-to-right" evidence="16">
        <dbReference type="Rhea" id="RHEA:77128"/>
    </physiologicalReaction>
</comment>
<evidence type="ECO:0000256" key="6">
    <source>
        <dbReference type="ARBA" id="ARBA00022475"/>
    </source>
</evidence>
<comment type="similarity">
    <text evidence="2">Belongs to the histidine acid phosphatase family. MINPP1 subfamily.</text>
</comment>
<reference evidence="27" key="2">
    <citation type="submission" date="2025-09" db="UniProtKB">
        <authorList>
            <consortium name="Ensembl"/>
        </authorList>
    </citation>
    <scope>IDENTIFICATION</scope>
</reference>
<evidence type="ECO:0000256" key="17">
    <source>
        <dbReference type="ARBA" id="ARBA00043739"/>
    </source>
</evidence>
<dbReference type="GeneTree" id="ENSGT00390000018409"/>
<feature type="disulfide bond" evidence="25">
    <location>
        <begin position="76"/>
        <end position="385"/>
    </location>
</feature>
<evidence type="ECO:0000256" key="22">
    <source>
        <dbReference type="ARBA" id="ARBA00043801"/>
    </source>
</evidence>
<comment type="catalytic activity">
    <reaction evidence="15">
        <text>1D-myo-inositol hexakisphosphate + H2O = 1D-myo-inositol 1,2,4,5,6-pentakisphosphate + phosphate</text>
        <dbReference type="Rhea" id="RHEA:16989"/>
        <dbReference type="ChEBI" id="CHEBI:15377"/>
        <dbReference type="ChEBI" id="CHEBI:43474"/>
        <dbReference type="ChEBI" id="CHEBI:57798"/>
        <dbReference type="ChEBI" id="CHEBI:58130"/>
        <dbReference type="EC" id="3.1.3.62"/>
    </reaction>
    <physiologicalReaction direction="left-to-right" evidence="15">
        <dbReference type="Rhea" id="RHEA:16990"/>
    </physiologicalReaction>
</comment>
<evidence type="ECO:0000256" key="7">
    <source>
        <dbReference type="ARBA" id="ARBA00022729"/>
    </source>
</evidence>
<evidence type="ECO:0000256" key="16">
    <source>
        <dbReference type="ARBA" id="ARBA00043733"/>
    </source>
</evidence>
<comment type="catalytic activity">
    <reaction evidence="23">
        <text>1D-myo-inositol 1,4,5,6-tetrakisphosphate + H2O = 1D-myo-inositol 1,4,5-trisphosphate + phosphate</text>
        <dbReference type="Rhea" id="RHEA:77147"/>
        <dbReference type="ChEBI" id="CHEBI:15377"/>
        <dbReference type="ChEBI" id="CHEBI:43474"/>
        <dbReference type="ChEBI" id="CHEBI:57627"/>
        <dbReference type="ChEBI" id="CHEBI:203600"/>
    </reaction>
    <physiologicalReaction direction="left-to-right" evidence="23">
        <dbReference type="Rhea" id="RHEA:77148"/>
    </physiologicalReaction>
</comment>
<dbReference type="SUPFAM" id="SSF53254">
    <property type="entry name" value="Phosphoglycerate mutase-like"/>
    <property type="match status" value="1"/>
</dbReference>
<evidence type="ECO:0000313" key="28">
    <source>
        <dbReference type="Proteomes" id="UP000694388"/>
    </source>
</evidence>
<evidence type="ECO:0000256" key="2">
    <source>
        <dbReference type="ARBA" id="ARBA00008422"/>
    </source>
</evidence>
<keyword evidence="8" id="KW-0378">Hydrolase</keyword>
<reference evidence="27" key="1">
    <citation type="submission" date="2025-08" db="UniProtKB">
        <authorList>
            <consortium name="Ensembl"/>
        </authorList>
    </citation>
    <scope>IDENTIFICATION</scope>
</reference>
<evidence type="ECO:0000256" key="24">
    <source>
        <dbReference type="ARBA" id="ARBA00043832"/>
    </source>
</evidence>
<evidence type="ECO:0000256" key="1">
    <source>
        <dbReference type="ARBA" id="ARBA00004236"/>
    </source>
</evidence>
<comment type="catalytic activity">
    <reaction evidence="24">
        <text>(2R)-2,3-bisphosphoglycerate + H2O = (2R)-2-phosphoglycerate + phosphate</text>
        <dbReference type="Rhea" id="RHEA:27381"/>
        <dbReference type="ChEBI" id="CHEBI:15377"/>
        <dbReference type="ChEBI" id="CHEBI:43474"/>
        <dbReference type="ChEBI" id="CHEBI:58248"/>
        <dbReference type="ChEBI" id="CHEBI:58289"/>
        <dbReference type="EC" id="3.1.3.80"/>
    </reaction>
    <physiologicalReaction direction="left-to-right" evidence="24">
        <dbReference type="Rhea" id="RHEA:27382"/>
    </physiologicalReaction>
</comment>
<dbReference type="Gene3D" id="3.40.50.1240">
    <property type="entry name" value="Phosphoglycerate mutase-like"/>
    <property type="match status" value="1"/>
</dbReference>
<dbReference type="Ensembl" id="ENSEBUT00000003653.1">
    <property type="protein sequence ID" value="ENSEBUP00000003286.1"/>
    <property type="gene ID" value="ENSEBUG00000002379.1"/>
</dbReference>
<evidence type="ECO:0000256" key="14">
    <source>
        <dbReference type="ARBA" id="ARBA00043674"/>
    </source>
</evidence>
<name>A0A8C4NAN4_EPTBU</name>
<evidence type="ECO:0000256" key="10">
    <source>
        <dbReference type="ARBA" id="ARBA00023180"/>
    </source>
</evidence>
<dbReference type="AlphaFoldDB" id="A0A8C4NAN4"/>
<dbReference type="GO" id="GO:0005886">
    <property type="term" value="C:plasma membrane"/>
    <property type="evidence" value="ECO:0007669"/>
    <property type="project" value="UniProtKB-SubCell"/>
</dbReference>
<keyword evidence="9" id="KW-0472">Membrane</keyword>
<dbReference type="InterPro" id="IPR016274">
    <property type="entry name" value="Histidine_acid_Pase_euk"/>
</dbReference>
<dbReference type="PIRSF" id="PIRSF000894">
    <property type="entry name" value="Acid_phosphatase"/>
    <property type="match status" value="1"/>
</dbReference>
<evidence type="ECO:0000256" key="11">
    <source>
        <dbReference type="ARBA" id="ARBA00031642"/>
    </source>
</evidence>
<evidence type="ECO:0000256" key="5">
    <source>
        <dbReference type="ARBA" id="ARBA00018097"/>
    </source>
</evidence>
<sequence length="449" mass="50319">MRYRASFAAHLLIMSFVQRFRAPCVFLTVLLVLARTDVPSVLESDMADGRGHFGTKSRYEDSQRGSVLEYVGPAGCVPLQIVGVLRHGRRFPTINKMLRMQQFRRIVATTGGGNLLAQRVASQRLNLDPGRAGELSEQGAEDVTRLVARLSRRFPELVGPDTRMVSSSKSRCVDSAAAARRVLRRGDSTVQPLVHIDDDVLRFFDRCPRVQVEAERRKVEWKSFSRGEHVRNALRFAATNAELLEAAYQLCALELSENGTKSPWCDLFNQEGFEAMEYLGDLKHYWLKGPSDQRSARSSCLLLQAIFSHFDSAIQGNKREQPGIAPAVLYFGHAETLIPLLSLLGLFRSQSDLTAANFTSQRHRLFRTSSFCPYSANLLLVLYSCGESHPQHRLQLLLNEKPIPFPPCHAATSCPYPEVHAYHAMTLLEETFHAVCENGDAENASKLEL</sequence>
<dbReference type="CDD" id="cd07061">
    <property type="entry name" value="HP_HAP_like"/>
    <property type="match status" value="1"/>
</dbReference>
<comment type="subcellular location">
    <subcellularLocation>
        <location evidence="1">Cell membrane</location>
    </subcellularLocation>
</comment>
<evidence type="ECO:0000256" key="15">
    <source>
        <dbReference type="ARBA" id="ARBA00043691"/>
    </source>
</evidence>
<evidence type="ECO:0000256" key="18">
    <source>
        <dbReference type="ARBA" id="ARBA00043746"/>
    </source>
</evidence>
<comment type="catalytic activity">
    <reaction evidence="18">
        <text>1D-myo-inositol hexakisphosphate + H2O = 1D-myo-inositol 1,2,3,5,6-pentakisphosphate + phosphate</text>
        <dbReference type="Rhea" id="RHEA:20960"/>
        <dbReference type="ChEBI" id="CHEBI:15377"/>
        <dbReference type="ChEBI" id="CHEBI:43474"/>
        <dbReference type="ChEBI" id="CHEBI:58130"/>
        <dbReference type="ChEBI" id="CHEBI:58747"/>
    </reaction>
    <physiologicalReaction direction="left-to-right" evidence="18">
        <dbReference type="Rhea" id="RHEA:20961"/>
    </physiologicalReaction>
</comment>
<evidence type="ECO:0000256" key="4">
    <source>
        <dbReference type="ARBA" id="ARBA00013040"/>
    </source>
</evidence>
<evidence type="ECO:0000256" key="13">
    <source>
        <dbReference type="ARBA" id="ARBA00043671"/>
    </source>
</evidence>
<feature type="signal peptide" evidence="26">
    <location>
        <begin position="1"/>
        <end position="34"/>
    </location>
</feature>